<gene>
    <name evidence="2" type="ORF">ACFQGU_17595</name>
</gene>
<organism evidence="2 3">
    <name type="scientific">Longivirga aurantiaca</name>
    <dbReference type="NCBI Taxonomy" id="1837743"/>
    <lineage>
        <taxon>Bacteria</taxon>
        <taxon>Bacillati</taxon>
        <taxon>Actinomycetota</taxon>
        <taxon>Actinomycetes</taxon>
        <taxon>Sporichthyales</taxon>
        <taxon>Sporichthyaceae</taxon>
        <taxon>Longivirga</taxon>
    </lineage>
</organism>
<accession>A0ABW1T5T7</accession>
<evidence type="ECO:0000313" key="3">
    <source>
        <dbReference type="Proteomes" id="UP001596138"/>
    </source>
</evidence>
<dbReference type="RefSeq" id="WP_386769002.1">
    <property type="nucleotide sequence ID" value="NZ_JBHSTI010000060.1"/>
</dbReference>
<comment type="caution">
    <text evidence="2">The sequence shown here is derived from an EMBL/GenBank/DDBJ whole genome shotgun (WGS) entry which is preliminary data.</text>
</comment>
<keyword evidence="1" id="KW-0732">Signal</keyword>
<name>A0ABW1T5T7_9ACTN</name>
<feature type="chain" id="PRO_5046753665" evidence="1">
    <location>
        <begin position="30"/>
        <end position="364"/>
    </location>
</feature>
<feature type="signal peptide" evidence="1">
    <location>
        <begin position="1"/>
        <end position="29"/>
    </location>
</feature>
<evidence type="ECO:0000313" key="2">
    <source>
        <dbReference type="EMBL" id="MFC6239689.1"/>
    </source>
</evidence>
<dbReference type="Proteomes" id="UP001596138">
    <property type="component" value="Unassembled WGS sequence"/>
</dbReference>
<protein>
    <submittedName>
        <fullName evidence="2">DUF6049 family protein</fullName>
    </submittedName>
</protein>
<dbReference type="EMBL" id="JBHSTI010000060">
    <property type="protein sequence ID" value="MFC6239689.1"/>
    <property type="molecule type" value="Genomic_DNA"/>
</dbReference>
<dbReference type="InterPro" id="IPR046112">
    <property type="entry name" value="DUF6049"/>
</dbReference>
<dbReference type="Pfam" id="PF19516">
    <property type="entry name" value="DUF6049"/>
    <property type="match status" value="1"/>
</dbReference>
<evidence type="ECO:0000256" key="1">
    <source>
        <dbReference type="SAM" id="SignalP"/>
    </source>
</evidence>
<keyword evidence="3" id="KW-1185">Reference proteome</keyword>
<reference evidence="3" key="1">
    <citation type="journal article" date="2019" name="Int. J. Syst. Evol. Microbiol.">
        <title>The Global Catalogue of Microorganisms (GCM) 10K type strain sequencing project: providing services to taxonomists for standard genome sequencing and annotation.</title>
        <authorList>
            <consortium name="The Broad Institute Genomics Platform"/>
            <consortium name="The Broad Institute Genome Sequencing Center for Infectious Disease"/>
            <person name="Wu L."/>
            <person name="Ma J."/>
        </authorList>
    </citation>
    <scope>NUCLEOTIDE SEQUENCE [LARGE SCALE GENOMIC DNA]</scope>
    <source>
        <strain evidence="3">CGMCC 4.7317</strain>
    </source>
</reference>
<proteinExistence type="predicted"/>
<sequence length="364" mass="37612">MRPRRRRAPLLAVAAATALLVGIVPPGEAASPSPSPVEPSPLGEVAVHLTSQLPLVPAPGETLRITGYVENTTGASVTDVSVRLRLSPTPVRSRGEIDQILAGEAGRTGISVTSTLTELATELAPGARSQFSLSVPLDDLGLPPVTPEVIVLGVESIADVPDDGSGTRQTGFTRTFLPWFPDPNQVDPTRVTLLFPLTSAPAREGSGVFLDDHLGTEVAARGRLRRLLEAAVAAPAAVAWVVDPALLESLQDMSDGYEVRADDGTTVPGEHAGDAKAWLALLSSLVVNARVTAAAYALPDVVALHRAGLDLDIALATTTAGDLPEEVLGVPIDRGLAWPVNGLADDGTLDALRAAGARAVVLSA</sequence>
<feature type="non-terminal residue" evidence="2">
    <location>
        <position position="364"/>
    </location>
</feature>